<name>A0A4Y2EHG7_ARAVE</name>
<evidence type="ECO:0000313" key="1">
    <source>
        <dbReference type="EMBL" id="GBM28178.1"/>
    </source>
</evidence>
<evidence type="ECO:0000313" key="2">
    <source>
        <dbReference type="EMBL" id="GBM28251.1"/>
    </source>
</evidence>
<dbReference type="EMBL" id="BGPR01170255">
    <property type="protein sequence ID" value="GBM28251.1"/>
    <property type="molecule type" value="Genomic_DNA"/>
</dbReference>
<dbReference type="EMBL" id="BGPR01170230">
    <property type="protein sequence ID" value="GBM28178.1"/>
    <property type="molecule type" value="Genomic_DNA"/>
</dbReference>
<dbReference type="AlphaFoldDB" id="A0A4Y2EHG7"/>
<keyword evidence="5" id="KW-1185">Reference proteome</keyword>
<sequence>MDLVILNRSQMMRTTPELAPPSPSFHTTPTGGRLATTYDLACNRSHTRRFFNGCWDRIWDPQAPKPRPYQQATAARQRNRISKVFFRTAETLRFIKLLW</sequence>
<comment type="caution">
    <text evidence="2">The sequence shown here is derived from an EMBL/GenBank/DDBJ whole genome shotgun (WGS) entry which is preliminary data.</text>
</comment>
<accession>A0A4Y2EHG7</accession>
<dbReference type="EMBL" id="BGPR01170259">
    <property type="protein sequence ID" value="GBM28263.1"/>
    <property type="molecule type" value="Genomic_DNA"/>
</dbReference>
<gene>
    <name evidence="2" type="ORF">AVEN_149603_1</name>
    <name evidence="3" type="ORF">AVEN_160469_1</name>
    <name evidence="4" type="ORF">AVEN_172671_1</name>
    <name evidence="1" type="ORF">AVEN_262542_1</name>
</gene>
<organism evidence="2 5">
    <name type="scientific">Araneus ventricosus</name>
    <name type="common">Orbweaver spider</name>
    <name type="synonym">Epeira ventricosa</name>
    <dbReference type="NCBI Taxonomy" id="182803"/>
    <lineage>
        <taxon>Eukaryota</taxon>
        <taxon>Metazoa</taxon>
        <taxon>Ecdysozoa</taxon>
        <taxon>Arthropoda</taxon>
        <taxon>Chelicerata</taxon>
        <taxon>Arachnida</taxon>
        <taxon>Araneae</taxon>
        <taxon>Araneomorphae</taxon>
        <taxon>Entelegynae</taxon>
        <taxon>Araneoidea</taxon>
        <taxon>Araneidae</taxon>
        <taxon>Araneus</taxon>
    </lineage>
</organism>
<evidence type="ECO:0000313" key="5">
    <source>
        <dbReference type="Proteomes" id="UP000499080"/>
    </source>
</evidence>
<evidence type="ECO:0000313" key="4">
    <source>
        <dbReference type="EMBL" id="GBM28281.1"/>
    </source>
</evidence>
<dbReference type="EMBL" id="BGPR01170265">
    <property type="protein sequence ID" value="GBM28281.1"/>
    <property type="molecule type" value="Genomic_DNA"/>
</dbReference>
<protein>
    <submittedName>
        <fullName evidence="2">Uncharacterized protein</fullName>
    </submittedName>
</protein>
<proteinExistence type="predicted"/>
<reference evidence="2 5" key="1">
    <citation type="journal article" date="2019" name="Sci. Rep.">
        <title>Orb-weaving spider Araneus ventricosus genome elucidates the spidroin gene catalogue.</title>
        <authorList>
            <person name="Kono N."/>
            <person name="Nakamura H."/>
            <person name="Ohtoshi R."/>
            <person name="Moran D.A.P."/>
            <person name="Shinohara A."/>
            <person name="Yoshida Y."/>
            <person name="Fujiwara M."/>
            <person name="Mori M."/>
            <person name="Tomita M."/>
            <person name="Arakawa K."/>
        </authorList>
    </citation>
    <scope>NUCLEOTIDE SEQUENCE [LARGE SCALE GENOMIC DNA]</scope>
</reference>
<evidence type="ECO:0000313" key="3">
    <source>
        <dbReference type="EMBL" id="GBM28263.1"/>
    </source>
</evidence>
<dbReference type="Proteomes" id="UP000499080">
    <property type="component" value="Unassembled WGS sequence"/>
</dbReference>